<dbReference type="Proteomes" id="UP000811282">
    <property type="component" value="Unassembled WGS sequence"/>
</dbReference>
<keyword evidence="11" id="KW-0966">Cell projection</keyword>
<dbReference type="Pfam" id="PF01311">
    <property type="entry name" value="Bac_export_1"/>
    <property type="match status" value="1"/>
</dbReference>
<keyword evidence="11" id="KW-0969">Cilium</keyword>
<keyword evidence="6 10" id="KW-1133">Transmembrane helix</keyword>
<proteinExistence type="inferred from homology"/>
<evidence type="ECO:0000256" key="2">
    <source>
        <dbReference type="ARBA" id="ARBA00009772"/>
    </source>
</evidence>
<dbReference type="NCBIfam" id="TIGR01400">
    <property type="entry name" value="fliR"/>
    <property type="match status" value="1"/>
</dbReference>
<keyword evidence="4 10" id="KW-1003">Cell membrane</keyword>
<keyword evidence="5 10" id="KW-0812">Transmembrane</keyword>
<keyword evidence="12" id="KW-1185">Reference proteome</keyword>
<evidence type="ECO:0000313" key="11">
    <source>
        <dbReference type="EMBL" id="MBT9432649.1"/>
    </source>
</evidence>
<evidence type="ECO:0000256" key="7">
    <source>
        <dbReference type="ARBA" id="ARBA00023136"/>
    </source>
</evidence>
<dbReference type="PRINTS" id="PR00953">
    <property type="entry name" value="TYPE3IMRPROT"/>
</dbReference>
<dbReference type="PANTHER" id="PTHR30065:SF8">
    <property type="entry name" value="FLAGELLAR BIOSYNTHETIC PROTEIN FLIR"/>
    <property type="match status" value="1"/>
</dbReference>
<keyword evidence="8 10" id="KW-0975">Bacterial flagellum</keyword>
<keyword evidence="11" id="KW-0282">Flagellum</keyword>
<dbReference type="RefSeq" id="WP_215669771.1">
    <property type="nucleotide sequence ID" value="NZ_JAFJYC010000001.1"/>
</dbReference>
<dbReference type="InterPro" id="IPR006303">
    <property type="entry name" value="FliR"/>
</dbReference>
<accession>A0ABS5YCF6</accession>
<comment type="subcellular location">
    <subcellularLocation>
        <location evidence="10">Cell membrane</location>
        <topology evidence="10">Multi-pass membrane protein</topology>
    </subcellularLocation>
    <subcellularLocation>
        <location evidence="10">Bacterial flagellum basal body</location>
    </subcellularLocation>
</comment>
<feature type="transmembrane region" description="Helical" evidence="10">
    <location>
        <begin position="170"/>
        <end position="197"/>
    </location>
</feature>
<reference evidence="11 12" key="1">
    <citation type="journal article" date="2021" name="Genome Biol. Evol.">
        <title>The evolution of interdependence in a four-way mealybug symbiosis.</title>
        <authorList>
            <person name="Garber A.I."/>
            <person name="Kupper M."/>
            <person name="Laetsch D.R."/>
            <person name="Weldon S.R."/>
            <person name="Ladinsky M.S."/>
            <person name="Bjorkman P.J."/>
            <person name="McCutcheon J.P."/>
        </authorList>
    </citation>
    <scope>NUCLEOTIDE SEQUENCE [LARGE SCALE GENOMIC DNA]</scope>
    <source>
        <strain evidence="11">SOD</strain>
    </source>
</reference>
<evidence type="ECO:0000256" key="10">
    <source>
        <dbReference type="RuleBase" id="RU362071"/>
    </source>
</evidence>
<evidence type="ECO:0000256" key="6">
    <source>
        <dbReference type="ARBA" id="ARBA00022989"/>
    </source>
</evidence>
<keyword evidence="7 10" id="KW-0472">Membrane</keyword>
<comment type="function">
    <text evidence="1 10">Role in flagellar biosynthesis.</text>
</comment>
<protein>
    <recommendedName>
        <fullName evidence="3 9">Flagellar biosynthetic protein FliR</fullName>
    </recommendedName>
</protein>
<evidence type="ECO:0000256" key="3">
    <source>
        <dbReference type="ARBA" id="ARBA00021717"/>
    </source>
</evidence>
<evidence type="ECO:0000313" key="12">
    <source>
        <dbReference type="Proteomes" id="UP000811282"/>
    </source>
</evidence>
<feature type="transmembrane region" description="Helical" evidence="10">
    <location>
        <begin position="68"/>
        <end position="88"/>
    </location>
</feature>
<evidence type="ECO:0000256" key="8">
    <source>
        <dbReference type="ARBA" id="ARBA00023143"/>
    </source>
</evidence>
<evidence type="ECO:0000256" key="5">
    <source>
        <dbReference type="ARBA" id="ARBA00022692"/>
    </source>
</evidence>
<dbReference type="PANTHER" id="PTHR30065">
    <property type="entry name" value="FLAGELLAR BIOSYNTHETIC PROTEIN FLIR"/>
    <property type="match status" value="1"/>
</dbReference>
<feature type="transmembrane region" description="Helical" evidence="10">
    <location>
        <begin position="209"/>
        <end position="230"/>
    </location>
</feature>
<feature type="transmembrane region" description="Helical" evidence="10">
    <location>
        <begin position="40"/>
        <end position="56"/>
    </location>
</feature>
<comment type="caution">
    <text evidence="11">The sequence shown here is derived from an EMBL/GenBank/DDBJ whole genome shotgun (WGS) entry which is preliminary data.</text>
</comment>
<comment type="similarity">
    <text evidence="2 10">Belongs to the FliR/MopE/SpaR family.</text>
</comment>
<dbReference type="EMBL" id="JAFJYC010000001">
    <property type="protein sequence ID" value="MBT9432649.1"/>
    <property type="molecule type" value="Genomic_DNA"/>
</dbReference>
<gene>
    <name evidence="11" type="primary">fliR</name>
    <name evidence="11" type="ORF">JZM24_11905</name>
</gene>
<name>A0ABS5YCF6_9GAMM</name>
<organism evidence="11 12">
    <name type="scientific">Candidatus Sodalis endolongispinus</name>
    <dbReference type="NCBI Taxonomy" id="2812662"/>
    <lineage>
        <taxon>Bacteria</taxon>
        <taxon>Pseudomonadati</taxon>
        <taxon>Pseudomonadota</taxon>
        <taxon>Gammaproteobacteria</taxon>
        <taxon>Enterobacterales</taxon>
        <taxon>Bruguierivoracaceae</taxon>
        <taxon>Sodalis</taxon>
    </lineage>
</organism>
<sequence>MLDLTALPGAIGPHFWPLARLLGLFVSAPLMSEKIITKKVKIGLAVLITLLIAPGLEPVTTPFISVEGLWLIMVQLIIGVTVGLTLQLGFSAVRFAGEVIGLQMGLSFATFFDPFSGPNAPIIARLFNLLLLLLFVSFDVHLVMIDVLVDSFRLLPITPRPLNGESFLALARAAGLLFSCGLMLALPAVTLLLLLNITLGVLNRLTPQFSVFVIGFPLTLGGGLLALMLVMPLMATFADGLFSTLLQHLSAILTAMADNPQA</sequence>
<evidence type="ECO:0000256" key="4">
    <source>
        <dbReference type="ARBA" id="ARBA00022475"/>
    </source>
</evidence>
<evidence type="ECO:0000256" key="1">
    <source>
        <dbReference type="ARBA" id="ARBA00002578"/>
    </source>
</evidence>
<evidence type="ECO:0000256" key="9">
    <source>
        <dbReference type="NCBIfam" id="TIGR01400"/>
    </source>
</evidence>
<dbReference type="InterPro" id="IPR002010">
    <property type="entry name" value="T3SS_IM_R"/>
</dbReference>
<feature type="transmembrane region" description="Helical" evidence="10">
    <location>
        <begin position="127"/>
        <end position="149"/>
    </location>
</feature>
<feature type="transmembrane region" description="Helical" evidence="10">
    <location>
        <begin position="6"/>
        <end position="28"/>
    </location>
</feature>